<accession>A0A419F1B0</accession>
<comment type="caution">
    <text evidence="1">The sequence shown here is derived from an EMBL/GenBank/DDBJ whole genome shotgun (WGS) entry which is preliminary data.</text>
</comment>
<proteinExistence type="predicted"/>
<gene>
    <name evidence="1" type="ORF">C4532_06910</name>
</gene>
<dbReference type="InterPro" id="IPR053717">
    <property type="entry name" value="MerB_lyase_sf"/>
</dbReference>
<sequence length="90" mass="10226">MSEPTVLDKTFNFIMRRMVETGQAPHYTEIAKELGVSMPEGKTALHDLMNSGVPGWLYPKTDLIVSMAPFHNLPTQYRITVDGQQKWFGQ</sequence>
<evidence type="ECO:0008006" key="3">
    <source>
        <dbReference type="Google" id="ProtNLM"/>
    </source>
</evidence>
<dbReference type="AlphaFoldDB" id="A0A419F1B0"/>
<evidence type="ECO:0000313" key="2">
    <source>
        <dbReference type="Proteomes" id="UP000285961"/>
    </source>
</evidence>
<protein>
    <recommendedName>
        <fullName evidence="3">LexA repressor DNA-binding domain-containing protein</fullName>
    </recommendedName>
</protein>
<reference evidence="1 2" key="1">
    <citation type="journal article" date="2017" name="ISME J.">
        <title>Energy and carbon metabolisms in a deep terrestrial subsurface fluid microbial community.</title>
        <authorList>
            <person name="Momper L."/>
            <person name="Jungbluth S.P."/>
            <person name="Lee M.D."/>
            <person name="Amend J.P."/>
        </authorList>
    </citation>
    <scope>NUCLEOTIDE SEQUENCE [LARGE SCALE GENOMIC DNA]</scope>
    <source>
        <strain evidence="1">SURF_17</strain>
    </source>
</reference>
<evidence type="ECO:0000313" key="1">
    <source>
        <dbReference type="EMBL" id="RJP71876.1"/>
    </source>
</evidence>
<organism evidence="1 2">
    <name type="scientific">Candidatus Abyssobacteria bacterium SURF_17</name>
    <dbReference type="NCBI Taxonomy" id="2093361"/>
    <lineage>
        <taxon>Bacteria</taxon>
        <taxon>Pseudomonadati</taxon>
        <taxon>Candidatus Hydrogenedentota</taxon>
        <taxon>Candidatus Abyssobacteria</taxon>
    </lineage>
</organism>
<dbReference type="Gene3D" id="3.30.450.410">
    <property type="match status" value="1"/>
</dbReference>
<dbReference type="Proteomes" id="UP000285961">
    <property type="component" value="Unassembled WGS sequence"/>
</dbReference>
<dbReference type="EMBL" id="QZKI01000053">
    <property type="protein sequence ID" value="RJP71876.1"/>
    <property type="molecule type" value="Genomic_DNA"/>
</dbReference>
<name>A0A419F1B0_9BACT</name>